<gene>
    <name evidence="2" type="ORF">RIF25_10495</name>
</gene>
<proteinExistence type="predicted"/>
<keyword evidence="1" id="KW-0472">Membrane</keyword>
<dbReference type="PANTHER" id="PTHR35734:SF1">
    <property type="entry name" value="OS01G0805200 PROTEIN"/>
    <property type="match status" value="1"/>
</dbReference>
<reference evidence="3" key="1">
    <citation type="submission" date="2023-07" db="EMBL/GenBank/DDBJ databases">
        <authorList>
            <person name="Luz R."/>
            <person name="Cordeiro R."/>
            <person name="Fonseca A."/>
            <person name="Goncalves V."/>
        </authorList>
    </citation>
    <scope>NUCLEOTIDE SEQUENCE [LARGE SCALE GENOMIC DNA]</scope>
    <source>
        <strain evidence="3">BACA0444</strain>
    </source>
</reference>
<accession>A0AAE4FUS0</accession>
<keyword evidence="3" id="KW-1185">Reference proteome</keyword>
<dbReference type="AlphaFoldDB" id="A0AAE4FUS0"/>
<comment type="caution">
    <text evidence="2">The sequence shown here is derived from an EMBL/GenBank/DDBJ whole genome shotgun (WGS) entry which is preliminary data.</text>
</comment>
<dbReference type="Proteomes" id="UP001268256">
    <property type="component" value="Unassembled WGS sequence"/>
</dbReference>
<dbReference type="EMBL" id="JAVMIP010000010">
    <property type="protein sequence ID" value="MDS3861235.1"/>
    <property type="molecule type" value="Genomic_DNA"/>
</dbReference>
<keyword evidence="1" id="KW-0812">Transmembrane</keyword>
<evidence type="ECO:0000256" key="1">
    <source>
        <dbReference type="SAM" id="Phobius"/>
    </source>
</evidence>
<dbReference type="Pfam" id="PF11460">
    <property type="entry name" value="DUF3007"/>
    <property type="match status" value="1"/>
</dbReference>
<sequence length="102" mass="11361">MRRIDAIALGLAAVIMGAVIYGVLQLFGLDAQTAGVWSQAIFVIGLLAWLSTYFFRVFTKQMTYNQQLKDYEDAVLEKRLESLTPEELAQLQAEIEADSSDA</sequence>
<protein>
    <submittedName>
        <fullName evidence="2">DUF3007 family protein</fullName>
    </submittedName>
</protein>
<evidence type="ECO:0000313" key="3">
    <source>
        <dbReference type="Proteomes" id="UP001268256"/>
    </source>
</evidence>
<evidence type="ECO:0000313" key="2">
    <source>
        <dbReference type="EMBL" id="MDS3861235.1"/>
    </source>
</evidence>
<name>A0AAE4FUS0_9CYAN</name>
<feature type="transmembrane region" description="Helical" evidence="1">
    <location>
        <begin position="7"/>
        <end position="28"/>
    </location>
</feature>
<keyword evidence="1" id="KW-1133">Transmembrane helix</keyword>
<dbReference type="InterPro" id="IPR021562">
    <property type="entry name" value="DUF3007"/>
</dbReference>
<feature type="transmembrane region" description="Helical" evidence="1">
    <location>
        <begin position="34"/>
        <end position="55"/>
    </location>
</feature>
<organism evidence="2 3">
    <name type="scientific">Pseudocalidococcus azoricus BACA0444</name>
    <dbReference type="NCBI Taxonomy" id="2918990"/>
    <lineage>
        <taxon>Bacteria</taxon>
        <taxon>Bacillati</taxon>
        <taxon>Cyanobacteriota</taxon>
        <taxon>Cyanophyceae</taxon>
        <taxon>Acaryochloridales</taxon>
        <taxon>Thermosynechococcaceae</taxon>
        <taxon>Pseudocalidococcus</taxon>
        <taxon>Pseudocalidococcus azoricus</taxon>
    </lineage>
</organism>
<dbReference type="PANTHER" id="PTHR35734">
    <property type="entry name" value="OS01G0805200 PROTEIN"/>
    <property type="match status" value="1"/>
</dbReference>
<dbReference type="RefSeq" id="WP_322878482.1">
    <property type="nucleotide sequence ID" value="NZ_JAVMIP010000010.1"/>
</dbReference>